<proteinExistence type="predicted"/>
<dbReference type="STRING" id="754436.JCM19237_4837"/>
<reference evidence="1 2" key="1">
    <citation type="journal article" date="2014" name="Genome Announc.">
        <title>Draft Genome Sequences of Two Vibrionaceae Species, Vibrio ponticus C121 and Photobacterium aphoticum C119, Isolated as Coral Reef Microbiota.</title>
        <authorList>
            <person name="Al-saari N."/>
            <person name="Meirelles P.M."/>
            <person name="Mino S."/>
            <person name="Suda W."/>
            <person name="Oshima K."/>
            <person name="Hattori M."/>
            <person name="Ohkuma M."/>
            <person name="Thompson F.L."/>
            <person name="Gomez-Gil B."/>
            <person name="Sawabe T."/>
            <person name="Sawabe T."/>
        </authorList>
    </citation>
    <scope>NUCLEOTIDE SEQUENCE [LARGE SCALE GENOMIC DNA]</scope>
    <source>
        <strain evidence="1 2">JCM 19237</strain>
    </source>
</reference>
<accession>A0A090QV77</accession>
<name>A0A090QV77_9GAMM</name>
<evidence type="ECO:0000313" key="1">
    <source>
        <dbReference type="EMBL" id="GAL05764.1"/>
    </source>
</evidence>
<dbReference type="EMBL" id="BBMN01000008">
    <property type="protein sequence ID" value="GAL05764.1"/>
    <property type="molecule type" value="Genomic_DNA"/>
</dbReference>
<evidence type="ECO:0000313" key="2">
    <source>
        <dbReference type="Proteomes" id="UP000029227"/>
    </source>
</evidence>
<dbReference type="eggNOG" id="ENOG50339ZF">
    <property type="taxonomic scope" value="Bacteria"/>
</dbReference>
<protein>
    <submittedName>
        <fullName evidence="1">Uncharacterized protein</fullName>
    </submittedName>
</protein>
<dbReference type="AlphaFoldDB" id="A0A090QV77"/>
<organism evidence="1 2">
    <name type="scientific">Photobacterium aphoticum</name>
    <dbReference type="NCBI Taxonomy" id="754436"/>
    <lineage>
        <taxon>Bacteria</taxon>
        <taxon>Pseudomonadati</taxon>
        <taxon>Pseudomonadota</taxon>
        <taxon>Gammaproteobacteria</taxon>
        <taxon>Vibrionales</taxon>
        <taxon>Vibrionaceae</taxon>
        <taxon>Photobacterium</taxon>
    </lineage>
</organism>
<sequence length="91" mass="10122">MTLPAHTLLSHWVKLEGTPVSEAIMAKLQPQLTSPRQVRFTLSEHADPVIVTVYQLPQFWLLQNDQGEWLAVSVAEAYLFPPSSSSSTSSE</sequence>
<comment type="caution">
    <text evidence="1">The sequence shown here is derived from an EMBL/GenBank/DDBJ whole genome shotgun (WGS) entry which is preliminary data.</text>
</comment>
<dbReference type="Proteomes" id="UP000029227">
    <property type="component" value="Unassembled WGS sequence"/>
</dbReference>
<gene>
    <name evidence="1" type="ORF">JCM19237_4837</name>
</gene>